<accession>A0A060QAX2</accession>
<protein>
    <submittedName>
        <fullName evidence="1">Uncharacterized protein</fullName>
    </submittedName>
</protein>
<reference evidence="1 2" key="1">
    <citation type="journal article" date="2014" name="Genome Biol. Evol.">
        <title>Acetic acid bacteria genomes reveal functional traits for adaptation to life in insect guts.</title>
        <authorList>
            <person name="Chouaia B."/>
            <person name="Gaiarsa S."/>
            <person name="Crotti E."/>
            <person name="Comandatore F."/>
            <person name="Degli Esposti M."/>
            <person name="Ricci I."/>
            <person name="Alma A."/>
            <person name="Favia G."/>
            <person name="Bandi C."/>
            <person name="Daffonchio D."/>
        </authorList>
    </citation>
    <scope>NUCLEOTIDE SEQUENCE [LARGE SCALE GENOMIC DNA]</scope>
    <source>
        <strain evidence="1 2">SF2.1</strain>
    </source>
</reference>
<dbReference type="EMBL" id="CBLX010000003">
    <property type="protein sequence ID" value="CDG38249.1"/>
    <property type="molecule type" value="Genomic_DNA"/>
</dbReference>
<name>A0A060QAX2_9PROT</name>
<evidence type="ECO:0000313" key="1">
    <source>
        <dbReference type="EMBL" id="CDG38249.1"/>
    </source>
</evidence>
<proteinExistence type="predicted"/>
<evidence type="ECO:0000313" key="2">
    <source>
        <dbReference type="Proteomes" id="UP000027583"/>
    </source>
</evidence>
<organism evidence="1 2">
    <name type="scientific">Asaia bogorensis</name>
    <dbReference type="NCBI Taxonomy" id="91915"/>
    <lineage>
        <taxon>Bacteria</taxon>
        <taxon>Pseudomonadati</taxon>
        <taxon>Pseudomonadota</taxon>
        <taxon>Alphaproteobacteria</taxon>
        <taxon>Acetobacterales</taxon>
        <taxon>Acetobacteraceae</taxon>
        <taxon>Asaia</taxon>
    </lineage>
</organism>
<comment type="caution">
    <text evidence="1">The sequence shown here is derived from an EMBL/GenBank/DDBJ whole genome shotgun (WGS) entry which is preliminary data.</text>
</comment>
<reference evidence="1 2" key="2">
    <citation type="journal article" date="2014" name="PLoS ONE">
        <title>Evolution of mitochondria reconstructed from the energy metabolism of living bacteria.</title>
        <authorList>
            <person name="Degli Esposti M."/>
            <person name="Chouaia B."/>
            <person name="Comandatore F."/>
            <person name="Crotti E."/>
            <person name="Sassera D."/>
            <person name="Lievens P.M."/>
            <person name="Daffonchio D."/>
            <person name="Bandi C."/>
        </authorList>
    </citation>
    <scope>NUCLEOTIDE SEQUENCE [LARGE SCALE GENOMIC DNA]</scope>
    <source>
        <strain evidence="1 2">SF2.1</strain>
    </source>
</reference>
<gene>
    <name evidence="1" type="ORF">ASAP_0204</name>
</gene>
<dbReference type="Proteomes" id="UP000027583">
    <property type="component" value="Unassembled WGS sequence"/>
</dbReference>
<dbReference type="AlphaFoldDB" id="A0A060QAX2"/>
<sequence length="64" mass="7109">MSAPLVEPTVKLFGCATLPLNPTTAWSNMATTPSGDVIHLSYSSERYVSRRNVTSSYDRDRMKT</sequence>